<keyword evidence="2 5" id="KW-0812">Transmembrane</keyword>
<dbReference type="InterPro" id="IPR052954">
    <property type="entry name" value="GPCR-Ligand_Int"/>
</dbReference>
<dbReference type="EMBL" id="CAJNOR010009285">
    <property type="protein sequence ID" value="CAF1643088.1"/>
    <property type="molecule type" value="Genomic_DNA"/>
</dbReference>
<keyword evidence="4 5" id="KW-0472">Membrane</keyword>
<accession>A0A816E9B2</accession>
<sequence>MSTEISNLVVLLQSISQYLYRYGGLFQVIFGTIGCVLNIIVFSRKNLRKNPCAVYFLAVNIFDFLFINSLLLAITLESGYNIFLTTKSLFLCHLCYYTSLFANVLSTYCLILASIDRVLITSSKVTIRQRSNLRLSYIYLIIGTVFWLLFHSPAWFFTTITEVNENNFMCFYEIGSYLVFISFYSIIKESSSIILLILFGLWAVKNIRRLHRVTLPTISLQSRINRAEGTYKINPKDQQFVSMVLIDIIIFSICSSMAAIFLTHQQITQYENKSFEQIQISIFLKEITVFCLHIPFSTSCYTNLIVSKAYRKAMKNVFLCN</sequence>
<reference evidence="7" key="1">
    <citation type="submission" date="2021-02" db="EMBL/GenBank/DDBJ databases">
        <authorList>
            <person name="Nowell W R."/>
        </authorList>
    </citation>
    <scope>NUCLEOTIDE SEQUENCE</scope>
</reference>
<feature type="transmembrane region" description="Helical" evidence="5">
    <location>
        <begin position="96"/>
        <end position="115"/>
    </location>
</feature>
<protein>
    <recommendedName>
        <fullName evidence="6">G-protein coupled receptors family 1 profile domain-containing protein</fullName>
    </recommendedName>
</protein>
<feature type="transmembrane region" description="Helical" evidence="5">
    <location>
        <begin position="177"/>
        <end position="204"/>
    </location>
</feature>
<evidence type="ECO:0000313" key="7">
    <source>
        <dbReference type="EMBL" id="CAF1643088.1"/>
    </source>
</evidence>
<dbReference type="Gene3D" id="1.20.1070.10">
    <property type="entry name" value="Rhodopsin 7-helix transmembrane proteins"/>
    <property type="match status" value="1"/>
</dbReference>
<comment type="caution">
    <text evidence="7">The sequence shown here is derived from an EMBL/GenBank/DDBJ whole genome shotgun (WGS) entry which is preliminary data.</text>
</comment>
<dbReference type="Proteomes" id="UP000663828">
    <property type="component" value="Unassembled WGS sequence"/>
</dbReference>
<evidence type="ECO:0000256" key="1">
    <source>
        <dbReference type="ARBA" id="ARBA00004370"/>
    </source>
</evidence>
<organism evidence="7 8">
    <name type="scientific">Adineta ricciae</name>
    <name type="common">Rotifer</name>
    <dbReference type="NCBI Taxonomy" id="249248"/>
    <lineage>
        <taxon>Eukaryota</taxon>
        <taxon>Metazoa</taxon>
        <taxon>Spiralia</taxon>
        <taxon>Gnathifera</taxon>
        <taxon>Rotifera</taxon>
        <taxon>Eurotatoria</taxon>
        <taxon>Bdelloidea</taxon>
        <taxon>Adinetida</taxon>
        <taxon>Adinetidae</taxon>
        <taxon>Adineta</taxon>
    </lineage>
</organism>
<feature type="transmembrane region" description="Helical" evidence="5">
    <location>
        <begin position="54"/>
        <end position="76"/>
    </location>
</feature>
<feature type="domain" description="G-protein coupled receptors family 1 profile" evidence="6">
    <location>
        <begin position="34"/>
        <end position="306"/>
    </location>
</feature>
<dbReference type="PANTHER" id="PTHR46641">
    <property type="entry name" value="FMRFAMIDE RECEPTOR-RELATED"/>
    <property type="match status" value="1"/>
</dbReference>
<dbReference type="AlphaFoldDB" id="A0A816E9B2"/>
<evidence type="ECO:0000256" key="5">
    <source>
        <dbReference type="SAM" id="Phobius"/>
    </source>
</evidence>
<keyword evidence="3 5" id="KW-1133">Transmembrane helix</keyword>
<evidence type="ECO:0000256" key="4">
    <source>
        <dbReference type="ARBA" id="ARBA00023136"/>
    </source>
</evidence>
<evidence type="ECO:0000256" key="3">
    <source>
        <dbReference type="ARBA" id="ARBA00022989"/>
    </source>
</evidence>
<feature type="transmembrane region" description="Helical" evidence="5">
    <location>
        <begin position="136"/>
        <end position="157"/>
    </location>
</feature>
<keyword evidence="8" id="KW-1185">Reference proteome</keyword>
<dbReference type="PROSITE" id="PS50262">
    <property type="entry name" value="G_PROTEIN_RECEP_F1_2"/>
    <property type="match status" value="1"/>
</dbReference>
<dbReference type="InterPro" id="IPR017452">
    <property type="entry name" value="GPCR_Rhodpsn_7TM"/>
</dbReference>
<name>A0A816E9B2_ADIRI</name>
<feature type="transmembrane region" description="Helical" evidence="5">
    <location>
        <begin position="20"/>
        <end position="42"/>
    </location>
</feature>
<dbReference type="PANTHER" id="PTHR46641:SF18">
    <property type="entry name" value="G-PROTEIN COUPLED RECEPTORS FAMILY 1 PROFILE DOMAIN-CONTAINING PROTEIN"/>
    <property type="match status" value="1"/>
</dbReference>
<dbReference type="SUPFAM" id="SSF81321">
    <property type="entry name" value="Family A G protein-coupled receptor-like"/>
    <property type="match status" value="1"/>
</dbReference>
<feature type="transmembrane region" description="Helical" evidence="5">
    <location>
        <begin position="240"/>
        <end position="262"/>
    </location>
</feature>
<evidence type="ECO:0000313" key="8">
    <source>
        <dbReference type="Proteomes" id="UP000663828"/>
    </source>
</evidence>
<gene>
    <name evidence="7" type="ORF">XAT740_LOCUS53661</name>
</gene>
<proteinExistence type="predicted"/>
<dbReference type="GO" id="GO:0016020">
    <property type="term" value="C:membrane"/>
    <property type="evidence" value="ECO:0007669"/>
    <property type="project" value="UniProtKB-SubCell"/>
</dbReference>
<evidence type="ECO:0000259" key="6">
    <source>
        <dbReference type="PROSITE" id="PS50262"/>
    </source>
</evidence>
<evidence type="ECO:0000256" key="2">
    <source>
        <dbReference type="ARBA" id="ARBA00022692"/>
    </source>
</evidence>
<comment type="subcellular location">
    <subcellularLocation>
        <location evidence="1">Membrane</location>
    </subcellularLocation>
</comment>
<feature type="transmembrane region" description="Helical" evidence="5">
    <location>
        <begin position="282"/>
        <end position="306"/>
    </location>
</feature>